<dbReference type="GO" id="GO:0010008">
    <property type="term" value="C:endosome membrane"/>
    <property type="evidence" value="ECO:0007669"/>
    <property type="project" value="UniProtKB-SubCell"/>
</dbReference>
<evidence type="ECO:0000256" key="4">
    <source>
        <dbReference type="ARBA" id="ARBA00022692"/>
    </source>
</evidence>
<keyword evidence="8" id="KW-0333">Golgi apparatus</keyword>
<evidence type="ECO:0000313" key="13">
    <source>
        <dbReference type="Proteomes" id="UP001229421"/>
    </source>
</evidence>
<keyword evidence="6" id="KW-0967">Endosome</keyword>
<name>A0AAD8L9N0_TARER</name>
<dbReference type="Pfam" id="PF02990">
    <property type="entry name" value="EMP70"/>
    <property type="match status" value="1"/>
</dbReference>
<evidence type="ECO:0000256" key="3">
    <source>
        <dbReference type="ARBA" id="ARBA00005227"/>
    </source>
</evidence>
<feature type="transmembrane region" description="Helical" evidence="11">
    <location>
        <begin position="684"/>
        <end position="713"/>
    </location>
</feature>
<evidence type="ECO:0000256" key="6">
    <source>
        <dbReference type="ARBA" id="ARBA00022753"/>
    </source>
</evidence>
<evidence type="ECO:0000256" key="7">
    <source>
        <dbReference type="ARBA" id="ARBA00022989"/>
    </source>
</evidence>
<dbReference type="PROSITE" id="PS50297">
    <property type="entry name" value="ANK_REP_REGION"/>
    <property type="match status" value="1"/>
</dbReference>
<evidence type="ECO:0000256" key="2">
    <source>
        <dbReference type="ARBA" id="ARBA00004653"/>
    </source>
</evidence>
<dbReference type="AlphaFoldDB" id="A0AAD8L9N0"/>
<feature type="transmembrane region" description="Helical" evidence="11">
    <location>
        <begin position="657"/>
        <end position="678"/>
    </location>
</feature>
<gene>
    <name evidence="12" type="ORF">QVD17_02672</name>
</gene>
<comment type="subcellular location">
    <subcellularLocation>
        <location evidence="1">Endosome membrane</location>
        <topology evidence="1">Multi-pass membrane protein</topology>
    </subcellularLocation>
    <subcellularLocation>
        <location evidence="2">Golgi apparatus membrane</location>
        <topology evidence="2">Multi-pass membrane protein</topology>
    </subcellularLocation>
</comment>
<feature type="transmembrane region" description="Helical" evidence="11">
    <location>
        <begin position="741"/>
        <end position="768"/>
    </location>
</feature>
<dbReference type="PANTHER" id="PTHR10766:SF124">
    <property type="entry name" value="TRANSMEMBRANE 9 SUPERFAMILY MEMBER"/>
    <property type="match status" value="1"/>
</dbReference>
<keyword evidence="4 11" id="KW-0812">Transmembrane</keyword>
<keyword evidence="9 11" id="KW-0472">Membrane</keyword>
<keyword evidence="5" id="KW-0732">Signal</keyword>
<feature type="repeat" description="ANK" evidence="10">
    <location>
        <begin position="29"/>
        <end position="51"/>
    </location>
</feature>
<dbReference type="PROSITE" id="PS50088">
    <property type="entry name" value="ANK_REPEAT"/>
    <property type="match status" value="1"/>
</dbReference>
<evidence type="ECO:0000256" key="9">
    <source>
        <dbReference type="ARBA" id="ARBA00023136"/>
    </source>
</evidence>
<dbReference type="PANTHER" id="PTHR10766">
    <property type="entry name" value="TRANSMEMBRANE 9 SUPERFAMILY PROTEIN"/>
    <property type="match status" value="1"/>
</dbReference>
<evidence type="ECO:0000256" key="8">
    <source>
        <dbReference type="ARBA" id="ARBA00023034"/>
    </source>
</evidence>
<feature type="transmembrane region" description="Helical" evidence="11">
    <location>
        <begin position="521"/>
        <end position="543"/>
    </location>
</feature>
<dbReference type="GO" id="GO:0072657">
    <property type="term" value="P:protein localization to membrane"/>
    <property type="evidence" value="ECO:0007669"/>
    <property type="project" value="TreeGrafter"/>
</dbReference>
<sequence>MQTGLMTLVETKSILENHASAATQMIGENGDTLLHIAVETGHNYFLETLLKFLEDGNIKCCQTYHLAKILLLRHISFIDVDTSYHTNLAALNNIRQKLIVGFSLLFHHDVLHNSVEAVFRVVDSCKNACCKWLEKILIIVLAAITVPGGSNQETGVPLFQKEMALAVFAFTNKVDFGSFLIIPLYNCNDCSLWCNFVPRDLRYKTACLPIFVIVAIKLPLLVDFNSSDLHISPSLKFNVPSLTGAVCLPLNGSEWKEPLNRSEVRRCLTAASPLSESKGDLLQVKVNKLSSTKTQIPYDYYYLNYCKPEQILNTDESIGEVLNGDRIHNSVYMFDMREDIPCKVSCRVKLDAKSTKRFKEMIDDEYRVNMILDNLPAAVVRQSYDEDNAGSESTTYEHGFHVGAKGYYAGMKDAIYIIRNHLSFKVIYHKNLDNKTARIVGFEVIPVSIKHEYKEWVDWNPQLTTCNKTTEDVVLGSSGPQTVDTDNEIVFTYDVTFKESDIKWTSRWDAYLVKNDDSVHWFSIINSLIIILFLSGMLAMIMMRTLYKDISNLNQLDPQDESKEETGWKVVHGDVFRAPVNSELLSVFVGSGVQIFGMTLVTMILALLGFISPSNRGSVITLTFLIWVFMGLFAGFSSACVYKSLKGIEWEKTTFKTSFMFPGISFVIFFVLNALVWGENSFGIVSFGTMFVLVSLWLWISAPLVFIGAYLGFKKPVIDNPVKTNKIPRQVPEQPWYKKPVFTILVGGILPFVVIYVELFFVLTSVWFNQFYYIVGFICIAFVILIITCAEIAIVLCYFQLCNEDYNWWWLAYLTTGRLMQRRNTKGMITNEGRSVSFNVTSKHCHRLLTSHTPLHPTQSGAIAPMCFFIR</sequence>
<evidence type="ECO:0000256" key="1">
    <source>
        <dbReference type="ARBA" id="ARBA00004337"/>
    </source>
</evidence>
<organism evidence="12 13">
    <name type="scientific">Tagetes erecta</name>
    <name type="common">African marigold</name>
    <dbReference type="NCBI Taxonomy" id="13708"/>
    <lineage>
        <taxon>Eukaryota</taxon>
        <taxon>Viridiplantae</taxon>
        <taxon>Streptophyta</taxon>
        <taxon>Embryophyta</taxon>
        <taxon>Tracheophyta</taxon>
        <taxon>Spermatophyta</taxon>
        <taxon>Magnoliopsida</taxon>
        <taxon>eudicotyledons</taxon>
        <taxon>Gunneridae</taxon>
        <taxon>Pentapetalae</taxon>
        <taxon>asterids</taxon>
        <taxon>campanulids</taxon>
        <taxon>Asterales</taxon>
        <taxon>Asteraceae</taxon>
        <taxon>Asteroideae</taxon>
        <taxon>Heliantheae alliance</taxon>
        <taxon>Tageteae</taxon>
        <taxon>Tagetes</taxon>
    </lineage>
</organism>
<protein>
    <recommendedName>
        <fullName evidence="11">Transmembrane 9 superfamily member</fullName>
    </recommendedName>
</protein>
<accession>A0AAD8L9N0</accession>
<evidence type="ECO:0000256" key="10">
    <source>
        <dbReference type="PROSITE-ProRule" id="PRU00023"/>
    </source>
</evidence>
<feature type="transmembrane region" description="Helical" evidence="11">
    <location>
        <begin position="624"/>
        <end position="645"/>
    </location>
</feature>
<dbReference type="Proteomes" id="UP001229421">
    <property type="component" value="Unassembled WGS sequence"/>
</dbReference>
<dbReference type="GO" id="GO:0000139">
    <property type="term" value="C:Golgi membrane"/>
    <property type="evidence" value="ECO:0007669"/>
    <property type="project" value="UniProtKB-SubCell"/>
</dbReference>
<reference evidence="12" key="1">
    <citation type="journal article" date="2023" name="bioRxiv">
        <title>Improved chromosome-level genome assembly for marigold (Tagetes erecta).</title>
        <authorList>
            <person name="Jiang F."/>
            <person name="Yuan L."/>
            <person name="Wang S."/>
            <person name="Wang H."/>
            <person name="Xu D."/>
            <person name="Wang A."/>
            <person name="Fan W."/>
        </authorList>
    </citation>
    <scope>NUCLEOTIDE SEQUENCE</scope>
    <source>
        <strain evidence="12">WSJ</strain>
        <tissue evidence="12">Leaf</tissue>
    </source>
</reference>
<dbReference type="EMBL" id="JAUHHV010000001">
    <property type="protein sequence ID" value="KAK1436888.1"/>
    <property type="molecule type" value="Genomic_DNA"/>
</dbReference>
<dbReference type="InterPro" id="IPR002110">
    <property type="entry name" value="Ankyrin_rpt"/>
</dbReference>
<evidence type="ECO:0000313" key="12">
    <source>
        <dbReference type="EMBL" id="KAK1436888.1"/>
    </source>
</evidence>
<dbReference type="InterPro" id="IPR004240">
    <property type="entry name" value="EMP70"/>
</dbReference>
<keyword evidence="10" id="KW-0040">ANK repeat</keyword>
<feature type="transmembrane region" description="Helical" evidence="11">
    <location>
        <begin position="584"/>
        <end position="612"/>
    </location>
</feature>
<proteinExistence type="inferred from homology"/>
<comment type="similarity">
    <text evidence="3 11">Belongs to the nonaspanin (TM9SF) (TC 9.A.2) family.</text>
</comment>
<comment type="caution">
    <text evidence="11">Lacks conserved residue(s) required for the propagation of feature annotation.</text>
</comment>
<evidence type="ECO:0000256" key="11">
    <source>
        <dbReference type="RuleBase" id="RU363079"/>
    </source>
</evidence>
<comment type="caution">
    <text evidence="12">The sequence shown here is derived from an EMBL/GenBank/DDBJ whole genome shotgun (WGS) entry which is preliminary data.</text>
</comment>
<feature type="transmembrane region" description="Helical" evidence="11">
    <location>
        <begin position="774"/>
        <end position="799"/>
    </location>
</feature>
<evidence type="ECO:0000256" key="5">
    <source>
        <dbReference type="ARBA" id="ARBA00022729"/>
    </source>
</evidence>
<keyword evidence="13" id="KW-1185">Reference proteome</keyword>
<keyword evidence="7 11" id="KW-1133">Transmembrane helix</keyword>